<gene>
    <name evidence="6" type="ORF">FF36_04582</name>
</gene>
<evidence type="ECO:0000259" key="5">
    <source>
        <dbReference type="Pfam" id="PF03466"/>
    </source>
</evidence>
<organism evidence="6 7">
    <name type="scientific">Frankia torreyi</name>
    <dbReference type="NCBI Taxonomy" id="1856"/>
    <lineage>
        <taxon>Bacteria</taxon>
        <taxon>Bacillati</taxon>
        <taxon>Actinomycetota</taxon>
        <taxon>Actinomycetes</taxon>
        <taxon>Frankiales</taxon>
        <taxon>Frankiaceae</taxon>
        <taxon>Frankia</taxon>
    </lineage>
</organism>
<dbReference type="OrthoDB" id="3461141at2"/>
<evidence type="ECO:0000256" key="4">
    <source>
        <dbReference type="ARBA" id="ARBA00023163"/>
    </source>
</evidence>
<dbReference type="InterPro" id="IPR005119">
    <property type="entry name" value="LysR_subst-bd"/>
</dbReference>
<accession>A0A0D8BCF4</accession>
<evidence type="ECO:0000256" key="2">
    <source>
        <dbReference type="ARBA" id="ARBA00023015"/>
    </source>
</evidence>
<dbReference type="RefSeq" id="WP_044887101.1">
    <property type="nucleotide sequence ID" value="NZ_JYFN01000044.1"/>
</dbReference>
<evidence type="ECO:0000313" key="6">
    <source>
        <dbReference type="EMBL" id="KJE21077.1"/>
    </source>
</evidence>
<keyword evidence="2" id="KW-0805">Transcription regulation</keyword>
<sequence length="212" mass="23224">MASPHPHADGRRPAIRLGYHGSTLVVDRVVATVGWDRAEVVLTEYDVANPFAPIRAGDADVMITKFALDEPDLVPGRVLFSEQRAVVVGAAHPLADRAEVSIEELAAFEAFAPPGRMPDYLWEHIVPGRTPAGLSIRRVHRVATVPEMMERVTRTDAIHITVASLADLAPPSIRIIPIIDLAPAPVMLTWRRGRHVDHVQAFINDVERAVAL</sequence>
<dbReference type="SUPFAM" id="SSF53850">
    <property type="entry name" value="Periplasmic binding protein-like II"/>
    <property type="match status" value="1"/>
</dbReference>
<reference evidence="7" key="1">
    <citation type="submission" date="2015-02" db="EMBL/GenBank/DDBJ databases">
        <title>Draft Genome of Frankia sp. CpI1-S.</title>
        <authorList>
            <person name="Oshone R.T."/>
            <person name="Ngom M."/>
            <person name="Ghodhbane-Gtari F."/>
            <person name="Gtari M."/>
            <person name="Morris K."/>
            <person name="Thomas K."/>
            <person name="Sen A."/>
            <person name="Tisa L.S."/>
        </authorList>
    </citation>
    <scope>NUCLEOTIDE SEQUENCE [LARGE SCALE GENOMIC DNA]</scope>
    <source>
        <strain evidence="7">CpI1-S</strain>
    </source>
</reference>
<dbReference type="GO" id="GO:0032993">
    <property type="term" value="C:protein-DNA complex"/>
    <property type="evidence" value="ECO:0007669"/>
    <property type="project" value="TreeGrafter"/>
</dbReference>
<reference evidence="6 7" key="2">
    <citation type="journal article" date="2016" name="Genome Announc.">
        <title>Permanent Draft Genome Sequences for Two Variants of Frankia sp. Strain CpI1, the First Frankia Strain Isolated from Root Nodules of Comptonia peregrina.</title>
        <authorList>
            <person name="Oshone R."/>
            <person name="Hurst S.G.IV."/>
            <person name="Abebe-Akele F."/>
            <person name="Simpson S."/>
            <person name="Morris K."/>
            <person name="Thomas W.K."/>
            <person name="Tisa L.S."/>
        </authorList>
    </citation>
    <scope>NUCLEOTIDE SEQUENCE [LARGE SCALE GENOMIC DNA]</scope>
    <source>
        <strain evidence="7">CpI1-S</strain>
    </source>
</reference>
<dbReference type="Pfam" id="PF03466">
    <property type="entry name" value="LysR_substrate"/>
    <property type="match status" value="1"/>
</dbReference>
<feature type="domain" description="LysR substrate-binding" evidence="5">
    <location>
        <begin position="38"/>
        <end position="206"/>
    </location>
</feature>
<evidence type="ECO:0000256" key="1">
    <source>
        <dbReference type="ARBA" id="ARBA00009437"/>
    </source>
</evidence>
<dbReference type="GO" id="GO:0003677">
    <property type="term" value="F:DNA binding"/>
    <property type="evidence" value="ECO:0007669"/>
    <property type="project" value="UniProtKB-KW"/>
</dbReference>
<dbReference type="EMBL" id="JYFN01000044">
    <property type="protein sequence ID" value="KJE21077.1"/>
    <property type="molecule type" value="Genomic_DNA"/>
</dbReference>
<dbReference type="PATRIC" id="fig|1502723.3.peg.4528"/>
<evidence type="ECO:0000256" key="3">
    <source>
        <dbReference type="ARBA" id="ARBA00023125"/>
    </source>
</evidence>
<keyword evidence="3" id="KW-0238">DNA-binding</keyword>
<proteinExistence type="inferred from homology"/>
<comment type="caution">
    <text evidence="6">The sequence shown here is derived from an EMBL/GenBank/DDBJ whole genome shotgun (WGS) entry which is preliminary data.</text>
</comment>
<dbReference type="AlphaFoldDB" id="A0A0D8BCF4"/>
<comment type="similarity">
    <text evidence="1">Belongs to the LysR transcriptional regulatory family.</text>
</comment>
<keyword evidence="7" id="KW-1185">Reference proteome</keyword>
<dbReference type="Proteomes" id="UP000032545">
    <property type="component" value="Unassembled WGS sequence"/>
</dbReference>
<name>A0A0D8BCF4_9ACTN</name>
<dbReference type="PANTHER" id="PTHR30346:SF0">
    <property type="entry name" value="HCA OPERON TRANSCRIPTIONAL ACTIVATOR HCAR"/>
    <property type="match status" value="1"/>
</dbReference>
<evidence type="ECO:0000313" key="7">
    <source>
        <dbReference type="Proteomes" id="UP000032545"/>
    </source>
</evidence>
<protein>
    <submittedName>
        <fullName evidence="6">Transcriptional regulator</fullName>
    </submittedName>
</protein>
<keyword evidence="4" id="KW-0804">Transcription</keyword>
<dbReference type="PANTHER" id="PTHR30346">
    <property type="entry name" value="TRANSCRIPTIONAL DUAL REGULATOR HCAR-RELATED"/>
    <property type="match status" value="1"/>
</dbReference>
<dbReference type="GO" id="GO:0003700">
    <property type="term" value="F:DNA-binding transcription factor activity"/>
    <property type="evidence" value="ECO:0007669"/>
    <property type="project" value="TreeGrafter"/>
</dbReference>
<dbReference type="Gene3D" id="3.40.190.10">
    <property type="entry name" value="Periplasmic binding protein-like II"/>
    <property type="match status" value="2"/>
</dbReference>